<evidence type="ECO:0000313" key="2">
    <source>
        <dbReference type="Proteomes" id="UP001152561"/>
    </source>
</evidence>
<dbReference type="AlphaFoldDB" id="A0A9Q1L8A2"/>
<dbReference type="Proteomes" id="UP001152561">
    <property type="component" value="Unassembled WGS sequence"/>
</dbReference>
<dbReference type="OrthoDB" id="1251866at2759"/>
<gene>
    <name evidence="1" type="ORF">K7X08_036251</name>
</gene>
<organism evidence="1 2">
    <name type="scientific">Anisodus acutangulus</name>
    <dbReference type="NCBI Taxonomy" id="402998"/>
    <lineage>
        <taxon>Eukaryota</taxon>
        <taxon>Viridiplantae</taxon>
        <taxon>Streptophyta</taxon>
        <taxon>Embryophyta</taxon>
        <taxon>Tracheophyta</taxon>
        <taxon>Spermatophyta</taxon>
        <taxon>Magnoliopsida</taxon>
        <taxon>eudicotyledons</taxon>
        <taxon>Gunneridae</taxon>
        <taxon>Pentapetalae</taxon>
        <taxon>asterids</taxon>
        <taxon>lamiids</taxon>
        <taxon>Solanales</taxon>
        <taxon>Solanaceae</taxon>
        <taxon>Solanoideae</taxon>
        <taxon>Hyoscyameae</taxon>
        <taxon>Anisodus</taxon>
    </lineage>
</organism>
<sequence length="235" mass="26505">MREEHDPLILDPLQTPSFPSQQDEIVVEEERIGVLDSVALESIEITINVPTTEQVSLKLQTSIGYGRREEVGDKSVQSPTEVYTDDGENTSIIFNGVVSKVPPVISISLRSVSCSEETVAESIHEKSVDGAERIDNQKEARMKFVLTGNRKHDRFVVKFVAMIINGENVMDWDTADVLDYKETWSIKFYSHTKNKLDQGYETSLESAGHNYHDHNNMECSFGKRKGGKCAKKQKH</sequence>
<protein>
    <submittedName>
        <fullName evidence="1">Uncharacterized protein</fullName>
    </submittedName>
</protein>
<proteinExistence type="predicted"/>
<accession>A0A9Q1L8A2</accession>
<comment type="caution">
    <text evidence="1">The sequence shown here is derived from an EMBL/GenBank/DDBJ whole genome shotgun (WGS) entry which is preliminary data.</text>
</comment>
<keyword evidence="2" id="KW-1185">Reference proteome</keyword>
<evidence type="ECO:0000313" key="1">
    <source>
        <dbReference type="EMBL" id="KAJ8529416.1"/>
    </source>
</evidence>
<dbReference type="EMBL" id="JAJAGQ010000022">
    <property type="protein sequence ID" value="KAJ8529416.1"/>
    <property type="molecule type" value="Genomic_DNA"/>
</dbReference>
<name>A0A9Q1L8A2_9SOLA</name>
<reference evidence="2" key="1">
    <citation type="journal article" date="2023" name="Proc. Natl. Acad. Sci. U.S.A.">
        <title>Genomic and structural basis for evolution of tropane alkaloid biosynthesis.</title>
        <authorList>
            <person name="Wanga Y.-J."/>
            <person name="Taina T."/>
            <person name="Yua J.-Y."/>
            <person name="Lia J."/>
            <person name="Xua B."/>
            <person name="Chenc J."/>
            <person name="D'Auriad J.C."/>
            <person name="Huanga J.-P."/>
            <person name="Huanga S.-X."/>
        </authorList>
    </citation>
    <scope>NUCLEOTIDE SEQUENCE [LARGE SCALE GENOMIC DNA]</scope>
    <source>
        <strain evidence="2">cv. KIB-2019</strain>
    </source>
</reference>